<sequence>MIRAAALLLALIATPAGALSCRMMQPGDAYDHAAASASQYAVVAGVADFDAALLPHNRYADIANAPRSTPIPARVRGQALDTNGFLTPFDREVTLDVTCLGNWCGTLVPGAQLLLFLELRGDSYALTLGPCAEFAFPDPSPETLAHVAACFQAGVRCGKLR</sequence>
<protein>
    <recommendedName>
        <fullName evidence="4">Lipoprotein</fullName>
    </recommendedName>
</protein>
<gene>
    <name evidence="2" type="ORF">GCM10017056_35800</name>
</gene>
<feature type="signal peptide" evidence="1">
    <location>
        <begin position="1"/>
        <end position="18"/>
    </location>
</feature>
<accession>A0A8J3H0U1</accession>
<name>A0A8J3H0U1_9RHOB</name>
<evidence type="ECO:0000313" key="2">
    <source>
        <dbReference type="EMBL" id="GHF61206.1"/>
    </source>
</evidence>
<dbReference type="EMBL" id="BNCJ01000012">
    <property type="protein sequence ID" value="GHF61206.1"/>
    <property type="molecule type" value="Genomic_DNA"/>
</dbReference>
<reference evidence="2" key="2">
    <citation type="submission" date="2020-09" db="EMBL/GenBank/DDBJ databases">
        <authorList>
            <person name="Sun Q."/>
            <person name="Kim S."/>
        </authorList>
    </citation>
    <scope>NUCLEOTIDE SEQUENCE</scope>
    <source>
        <strain evidence="2">KCTC 42650</strain>
    </source>
</reference>
<dbReference type="PROSITE" id="PS51257">
    <property type="entry name" value="PROKAR_LIPOPROTEIN"/>
    <property type="match status" value="1"/>
</dbReference>
<dbReference type="AlphaFoldDB" id="A0A8J3H0U1"/>
<reference evidence="2" key="1">
    <citation type="journal article" date="2014" name="Int. J. Syst. Evol. Microbiol.">
        <title>Complete genome sequence of Corynebacterium casei LMG S-19264T (=DSM 44701T), isolated from a smear-ripened cheese.</title>
        <authorList>
            <consortium name="US DOE Joint Genome Institute (JGI-PGF)"/>
            <person name="Walter F."/>
            <person name="Albersmeier A."/>
            <person name="Kalinowski J."/>
            <person name="Ruckert C."/>
        </authorList>
    </citation>
    <scope>NUCLEOTIDE SEQUENCE</scope>
    <source>
        <strain evidence="2">KCTC 42650</strain>
    </source>
</reference>
<dbReference type="Proteomes" id="UP000626220">
    <property type="component" value="Unassembled WGS sequence"/>
</dbReference>
<evidence type="ECO:0000313" key="3">
    <source>
        <dbReference type="Proteomes" id="UP000626220"/>
    </source>
</evidence>
<dbReference type="RefSeq" id="WP_189681479.1">
    <property type="nucleotide sequence ID" value="NZ_BNCJ01000012.1"/>
</dbReference>
<comment type="caution">
    <text evidence="2">The sequence shown here is derived from an EMBL/GenBank/DDBJ whole genome shotgun (WGS) entry which is preliminary data.</text>
</comment>
<organism evidence="2 3">
    <name type="scientific">Seohaeicola zhoushanensis</name>
    <dbReference type="NCBI Taxonomy" id="1569283"/>
    <lineage>
        <taxon>Bacteria</taxon>
        <taxon>Pseudomonadati</taxon>
        <taxon>Pseudomonadota</taxon>
        <taxon>Alphaproteobacteria</taxon>
        <taxon>Rhodobacterales</taxon>
        <taxon>Roseobacteraceae</taxon>
        <taxon>Seohaeicola</taxon>
    </lineage>
</organism>
<feature type="chain" id="PRO_5035284218" description="Lipoprotein" evidence="1">
    <location>
        <begin position="19"/>
        <end position="161"/>
    </location>
</feature>
<keyword evidence="1" id="KW-0732">Signal</keyword>
<keyword evidence="3" id="KW-1185">Reference proteome</keyword>
<evidence type="ECO:0008006" key="4">
    <source>
        <dbReference type="Google" id="ProtNLM"/>
    </source>
</evidence>
<proteinExistence type="predicted"/>
<evidence type="ECO:0000256" key="1">
    <source>
        <dbReference type="SAM" id="SignalP"/>
    </source>
</evidence>